<comment type="caution">
    <text evidence="2">The sequence shown here is derived from an EMBL/GenBank/DDBJ whole genome shotgun (WGS) entry which is preliminary data.</text>
</comment>
<organism evidence="2">
    <name type="scientific">marine sediment metagenome</name>
    <dbReference type="NCBI Taxonomy" id="412755"/>
    <lineage>
        <taxon>unclassified sequences</taxon>
        <taxon>metagenomes</taxon>
        <taxon>ecological metagenomes</taxon>
    </lineage>
</organism>
<reference evidence="2" key="1">
    <citation type="journal article" date="2015" name="Nature">
        <title>Complex archaea that bridge the gap between prokaryotes and eukaryotes.</title>
        <authorList>
            <person name="Spang A."/>
            <person name="Saw J.H."/>
            <person name="Jorgensen S.L."/>
            <person name="Zaremba-Niedzwiedzka K."/>
            <person name="Martijn J."/>
            <person name="Lind A.E."/>
            <person name="van Eijk R."/>
            <person name="Schleper C."/>
            <person name="Guy L."/>
            <person name="Ettema T.J."/>
        </authorList>
    </citation>
    <scope>NUCLEOTIDE SEQUENCE</scope>
</reference>
<keyword evidence="1" id="KW-0472">Membrane</keyword>
<sequence length="92" mass="9792">MLGLINLLDILYAVIGLLFAAGAGAMMLMFAFIQITGRIALWMDVGRTYKERARLQEEVTQLKAALDTAITGISDPNAPLVTAVKVGQPGGD</sequence>
<protein>
    <submittedName>
        <fullName evidence="2">Uncharacterized protein</fullName>
    </submittedName>
</protein>
<dbReference type="AlphaFoldDB" id="A0A0F9WD22"/>
<accession>A0A0F9WD22</accession>
<proteinExistence type="predicted"/>
<keyword evidence="1" id="KW-1133">Transmembrane helix</keyword>
<evidence type="ECO:0000256" key="1">
    <source>
        <dbReference type="SAM" id="Phobius"/>
    </source>
</evidence>
<keyword evidence="1" id="KW-0812">Transmembrane</keyword>
<feature type="transmembrane region" description="Helical" evidence="1">
    <location>
        <begin position="12"/>
        <end position="33"/>
    </location>
</feature>
<name>A0A0F9WD22_9ZZZZ</name>
<evidence type="ECO:0000313" key="2">
    <source>
        <dbReference type="EMBL" id="KKN76123.1"/>
    </source>
</evidence>
<gene>
    <name evidence="2" type="ORF">LCGC14_0373180</name>
</gene>
<dbReference type="EMBL" id="LAZR01000299">
    <property type="protein sequence ID" value="KKN76123.1"/>
    <property type="molecule type" value="Genomic_DNA"/>
</dbReference>